<accession>A0A0A9G407</accession>
<sequence length="16" mass="1802">MARASDCYSDGRQGRE</sequence>
<protein>
    <submittedName>
        <fullName evidence="1">Uncharacterized protein</fullName>
    </submittedName>
</protein>
<reference evidence="1" key="2">
    <citation type="journal article" date="2015" name="Data Brief">
        <title>Shoot transcriptome of the giant reed, Arundo donax.</title>
        <authorList>
            <person name="Barrero R.A."/>
            <person name="Guerrero F.D."/>
            <person name="Moolhuijzen P."/>
            <person name="Goolsby J.A."/>
            <person name="Tidwell J."/>
            <person name="Bellgard S.E."/>
            <person name="Bellgard M.I."/>
        </authorList>
    </citation>
    <scope>NUCLEOTIDE SEQUENCE</scope>
    <source>
        <tissue evidence="1">Shoot tissue taken approximately 20 cm above the soil surface</tissue>
    </source>
</reference>
<reference evidence="1" key="1">
    <citation type="submission" date="2014-09" db="EMBL/GenBank/DDBJ databases">
        <authorList>
            <person name="Magalhaes I.L.F."/>
            <person name="Oliveira U."/>
            <person name="Santos F.R."/>
            <person name="Vidigal T.H.D.A."/>
            <person name="Brescovit A.D."/>
            <person name="Santos A.J."/>
        </authorList>
    </citation>
    <scope>NUCLEOTIDE SEQUENCE</scope>
    <source>
        <tissue evidence="1">Shoot tissue taken approximately 20 cm above the soil surface</tissue>
    </source>
</reference>
<proteinExistence type="predicted"/>
<dbReference type="AlphaFoldDB" id="A0A0A9G407"/>
<dbReference type="EMBL" id="GBRH01180620">
    <property type="protein sequence ID" value="JAE17276.1"/>
    <property type="molecule type" value="Transcribed_RNA"/>
</dbReference>
<name>A0A0A9G407_ARUDO</name>
<evidence type="ECO:0000313" key="1">
    <source>
        <dbReference type="EMBL" id="JAE17276.1"/>
    </source>
</evidence>
<organism evidence="1">
    <name type="scientific">Arundo donax</name>
    <name type="common">Giant reed</name>
    <name type="synonym">Donax arundinaceus</name>
    <dbReference type="NCBI Taxonomy" id="35708"/>
    <lineage>
        <taxon>Eukaryota</taxon>
        <taxon>Viridiplantae</taxon>
        <taxon>Streptophyta</taxon>
        <taxon>Embryophyta</taxon>
        <taxon>Tracheophyta</taxon>
        <taxon>Spermatophyta</taxon>
        <taxon>Magnoliopsida</taxon>
        <taxon>Liliopsida</taxon>
        <taxon>Poales</taxon>
        <taxon>Poaceae</taxon>
        <taxon>PACMAD clade</taxon>
        <taxon>Arundinoideae</taxon>
        <taxon>Arundineae</taxon>
        <taxon>Arundo</taxon>
    </lineage>
</organism>